<protein>
    <submittedName>
        <fullName evidence="2">Uncharacterized protein</fullName>
    </submittedName>
</protein>
<evidence type="ECO:0000313" key="3">
    <source>
        <dbReference type="Proteomes" id="UP000037035"/>
    </source>
</evidence>
<comment type="caution">
    <text evidence="2">The sequence shown here is derived from an EMBL/GenBank/DDBJ whole genome shotgun (WGS) entry which is preliminary data.</text>
</comment>
<name>A0A0L6UEB4_9BASI</name>
<dbReference type="EMBL" id="LAVV01012528">
    <property type="protein sequence ID" value="KNZ46602.1"/>
    <property type="molecule type" value="Genomic_DNA"/>
</dbReference>
<keyword evidence="3" id="KW-1185">Reference proteome</keyword>
<reference evidence="2 3" key="1">
    <citation type="submission" date="2015-08" db="EMBL/GenBank/DDBJ databases">
        <title>Next Generation Sequencing and Analysis of the Genome of Puccinia sorghi L Schw, the Causal Agent of Maize Common Rust.</title>
        <authorList>
            <person name="Rochi L."/>
            <person name="Burguener G."/>
            <person name="Darino M."/>
            <person name="Turjanski A."/>
            <person name="Kreff E."/>
            <person name="Dieguez M.J."/>
            <person name="Sacco F."/>
        </authorList>
    </citation>
    <scope>NUCLEOTIDE SEQUENCE [LARGE SCALE GENOMIC DNA]</scope>
    <source>
        <strain evidence="2 3">RO10H11247</strain>
    </source>
</reference>
<evidence type="ECO:0000256" key="1">
    <source>
        <dbReference type="SAM" id="MobiDB-lite"/>
    </source>
</evidence>
<organism evidence="2 3">
    <name type="scientific">Puccinia sorghi</name>
    <dbReference type="NCBI Taxonomy" id="27349"/>
    <lineage>
        <taxon>Eukaryota</taxon>
        <taxon>Fungi</taxon>
        <taxon>Dikarya</taxon>
        <taxon>Basidiomycota</taxon>
        <taxon>Pucciniomycotina</taxon>
        <taxon>Pucciniomycetes</taxon>
        <taxon>Pucciniales</taxon>
        <taxon>Pucciniaceae</taxon>
        <taxon>Puccinia</taxon>
    </lineage>
</organism>
<gene>
    <name evidence="2" type="ORF">VP01_712g1</name>
</gene>
<accession>A0A0L6UEB4</accession>
<dbReference type="Proteomes" id="UP000037035">
    <property type="component" value="Unassembled WGS sequence"/>
</dbReference>
<dbReference type="AlphaFoldDB" id="A0A0L6UEB4"/>
<feature type="region of interest" description="Disordered" evidence="1">
    <location>
        <begin position="30"/>
        <end position="53"/>
    </location>
</feature>
<dbReference type="VEuPathDB" id="FungiDB:VP01_712g1"/>
<sequence>MSEKQNHTPTKDNVDFGLKLQMEDCQAMEKQAASAVEASSSRHRNCDDSDEPDLGVFEDTVNLHMEKIYSKHPPNLKYHQDFPVYINLQNPNATSH</sequence>
<evidence type="ECO:0000313" key="2">
    <source>
        <dbReference type="EMBL" id="KNZ46602.1"/>
    </source>
</evidence>
<proteinExistence type="predicted"/>